<dbReference type="Pfam" id="PF15864">
    <property type="entry name" value="PglL_A"/>
    <property type="match status" value="1"/>
</dbReference>
<dbReference type="PANTHER" id="PTHR37422">
    <property type="entry name" value="TEICHURONIC ACID BIOSYNTHESIS PROTEIN TUAE"/>
    <property type="match status" value="1"/>
</dbReference>
<dbReference type="InterPro" id="IPR021797">
    <property type="entry name" value="Wzy_C_2"/>
</dbReference>
<dbReference type="Pfam" id="PF04932">
    <property type="entry name" value="Wzy_C"/>
    <property type="match status" value="1"/>
</dbReference>
<dbReference type="Pfam" id="PF11846">
    <property type="entry name" value="Wzy_C_2"/>
    <property type="match status" value="1"/>
</dbReference>
<organism evidence="8 9">
    <name type="scientific">Snodgrassella communis</name>
    <dbReference type="NCBI Taxonomy" id="2946699"/>
    <lineage>
        <taxon>Bacteria</taxon>
        <taxon>Pseudomonadati</taxon>
        <taxon>Pseudomonadota</taxon>
        <taxon>Betaproteobacteria</taxon>
        <taxon>Neisseriales</taxon>
        <taxon>Neisseriaceae</taxon>
        <taxon>Snodgrassella</taxon>
    </lineage>
</organism>
<keyword evidence="4" id="KW-0472">Membrane</keyword>
<comment type="caution">
    <text evidence="8">The sequence shown here is derived from an EMBL/GenBank/DDBJ whole genome shotgun (WGS) entry which is preliminary data.</text>
</comment>
<evidence type="ECO:0000256" key="1">
    <source>
        <dbReference type="ARBA" id="ARBA00004141"/>
    </source>
</evidence>
<dbReference type="eggNOG" id="COG3307">
    <property type="taxonomic scope" value="Bacteria"/>
</dbReference>
<evidence type="ECO:0000259" key="5">
    <source>
        <dbReference type="Pfam" id="PF04932"/>
    </source>
</evidence>
<keyword evidence="9" id="KW-1185">Reference proteome</keyword>
<keyword evidence="2" id="KW-0812">Transmembrane</keyword>
<evidence type="ECO:0000256" key="4">
    <source>
        <dbReference type="ARBA" id="ARBA00023136"/>
    </source>
</evidence>
<evidence type="ECO:0000259" key="7">
    <source>
        <dbReference type="Pfam" id="PF15864"/>
    </source>
</evidence>
<dbReference type="Proteomes" id="UP000027170">
    <property type="component" value="Unassembled WGS sequence"/>
</dbReference>
<dbReference type="PANTHER" id="PTHR37422:SF21">
    <property type="entry name" value="EXOQ-LIKE PROTEIN"/>
    <property type="match status" value="1"/>
</dbReference>
<evidence type="ECO:0000256" key="2">
    <source>
        <dbReference type="ARBA" id="ARBA00022692"/>
    </source>
</evidence>
<dbReference type="RefSeq" id="WP_037404940.1">
    <property type="nucleotide sequence ID" value="NZ_JFZV01000001.1"/>
</dbReference>
<dbReference type="InterPro" id="IPR007016">
    <property type="entry name" value="O-antigen_ligase-rel_domated"/>
</dbReference>
<evidence type="ECO:0000259" key="6">
    <source>
        <dbReference type="Pfam" id="PF11846"/>
    </source>
</evidence>
<evidence type="ECO:0000313" key="9">
    <source>
        <dbReference type="Proteomes" id="UP000027170"/>
    </source>
</evidence>
<feature type="domain" description="O-antigen ligase-related" evidence="5">
    <location>
        <begin position="210"/>
        <end position="366"/>
    </location>
</feature>
<feature type="domain" description="Protein glycosylation ligase" evidence="7">
    <location>
        <begin position="171"/>
        <end position="196"/>
    </location>
</feature>
<name>A0A066TV02_9NEIS</name>
<keyword evidence="3" id="KW-1133">Transmembrane helix</keyword>
<evidence type="ECO:0000256" key="3">
    <source>
        <dbReference type="ARBA" id="ARBA00022989"/>
    </source>
</evidence>
<dbReference type="OrthoDB" id="4448at2"/>
<dbReference type="AlphaFoldDB" id="A0A066TV02"/>
<proteinExistence type="predicted"/>
<dbReference type="InterPro" id="IPR051533">
    <property type="entry name" value="WaaL-like"/>
</dbReference>
<sequence>MNQPRIDSCPNIYRLSLLIWWLGMLTLCIVPFLSSWRVGTLSSFYLEAGTLFFVLCLAGLTVLTRKTQFSLPATTIGLLLLAILLVLQARIMQLPYASQSDLTALVFVMLAILAWVARDWVIRIGQTQAVTILAMALVLGVWLQSLVCVMQFTGVTSWIPGILNGPGNYYIYGQLAQRNHLGHYLMWGVLGLCFLWQQRRLPNWLVWPLLIWFTGVMGLIGSRTIIVYVLVIGMSLFFWRWRAGAAANRLLLMLATAIGLVLLFQLILSPLFEMLMHINFQSGTDRLEQSGFAQSGRQMEWHKAWLIFKSAPWFGYGWGSYAYQGFAITDIYPSGFRQYENTVLFTHCHNLVLQLLAETGLIGFLIASIAFIWAIWPHLRKGFNPASIVLMSMILVSLCHSMLEYPLWYSYFLAVFVLFIALTPLSQHQQTQLDLTASVRANQFWAVLILICMGLLLQQMLSYQHFLKVRANRDMPLVEQVSRMHDLRKQMYFLRYYVDMAVIEKLNVTNSSLPLWGKQAALLAGQYRPYSNTFIRGLYLQQEHQNETAQLWFSQVSHYYPGLIPSFINRIREQPQAVAVIPHLQQDCLKYQQQSAQKMNCL</sequence>
<protein>
    <submittedName>
        <fullName evidence="8">Putative integral membrane protein</fullName>
    </submittedName>
</protein>
<dbReference type="GO" id="GO:0016020">
    <property type="term" value="C:membrane"/>
    <property type="evidence" value="ECO:0007669"/>
    <property type="project" value="UniProtKB-SubCell"/>
</dbReference>
<feature type="domain" description="Virulence factor membrane-bound polymerase C-terminal" evidence="6">
    <location>
        <begin position="389"/>
        <end position="561"/>
    </location>
</feature>
<accession>A0A066TV02</accession>
<dbReference type="EMBL" id="JFZV01000001">
    <property type="protein sequence ID" value="KDN15674.1"/>
    <property type="molecule type" value="Genomic_DNA"/>
</dbReference>
<comment type="subcellular location">
    <subcellularLocation>
        <location evidence="1">Membrane</location>
        <topology evidence="1">Multi-pass membrane protein</topology>
    </subcellularLocation>
</comment>
<dbReference type="InterPro" id="IPR031726">
    <property type="entry name" value="PglL_A"/>
</dbReference>
<reference evidence="8 9" key="1">
    <citation type="submission" date="2014-03" db="EMBL/GenBank/DDBJ databases">
        <title>The genomes of two eusocial bee gut symbionts.</title>
        <authorList>
            <person name="Kwong W.K."/>
            <person name="Engel P."/>
            <person name="Koch H."/>
            <person name="Moran N.A."/>
        </authorList>
    </citation>
    <scope>NUCLEOTIDE SEQUENCE [LARGE SCALE GENOMIC DNA]</scope>
    <source>
        <strain evidence="9">wkB29</strain>
    </source>
</reference>
<gene>
    <name evidence="8" type="ORF">SALWKB29_0093</name>
</gene>
<evidence type="ECO:0000313" key="8">
    <source>
        <dbReference type="EMBL" id="KDN15674.1"/>
    </source>
</evidence>